<dbReference type="EMBL" id="QASA01000001">
    <property type="protein sequence ID" value="RDC61734.1"/>
    <property type="molecule type" value="Genomic_DNA"/>
</dbReference>
<protein>
    <submittedName>
        <fullName evidence="1">Uncharacterized protein</fullName>
    </submittedName>
</protein>
<keyword evidence="2" id="KW-1185">Reference proteome</keyword>
<dbReference type="PROSITE" id="PS51257">
    <property type="entry name" value="PROKAR_LIPOPROTEIN"/>
    <property type="match status" value="1"/>
</dbReference>
<reference evidence="1 2" key="1">
    <citation type="submission" date="2018-04" db="EMBL/GenBank/DDBJ databases">
        <title>Adhaeribacter sp. HMF7616 genome sequencing and assembly.</title>
        <authorList>
            <person name="Kang H."/>
            <person name="Kang J."/>
            <person name="Cha I."/>
            <person name="Kim H."/>
            <person name="Joh K."/>
        </authorList>
    </citation>
    <scope>NUCLEOTIDE SEQUENCE [LARGE SCALE GENOMIC DNA]</scope>
    <source>
        <strain evidence="1 2">HMF7616</strain>
    </source>
</reference>
<dbReference type="RefSeq" id="WP_115371286.1">
    <property type="nucleotide sequence ID" value="NZ_QASA01000001.1"/>
</dbReference>
<evidence type="ECO:0000313" key="2">
    <source>
        <dbReference type="Proteomes" id="UP000253919"/>
    </source>
</evidence>
<dbReference type="OrthoDB" id="894014at2"/>
<comment type="caution">
    <text evidence="1">The sequence shown here is derived from an EMBL/GenBank/DDBJ whole genome shotgun (WGS) entry which is preliminary data.</text>
</comment>
<name>A0A369QAL0_9BACT</name>
<gene>
    <name evidence="1" type="ORF">AHMF7616_00316</name>
</gene>
<sequence>MIEVRTFSFNLRVEENNFKNSHCLGNYFLVLSCESPFDANKSFSEEFLSDSELAPFYSFSDLLKFAEEMATFWRIRLIVNPKLDLTRVEELADLWSKMFELIKLEVTGVKAA</sequence>
<dbReference type="AlphaFoldDB" id="A0A369QAL0"/>
<organism evidence="1 2">
    <name type="scientific">Adhaeribacter pallidiroseus</name>
    <dbReference type="NCBI Taxonomy" id="2072847"/>
    <lineage>
        <taxon>Bacteria</taxon>
        <taxon>Pseudomonadati</taxon>
        <taxon>Bacteroidota</taxon>
        <taxon>Cytophagia</taxon>
        <taxon>Cytophagales</taxon>
        <taxon>Hymenobacteraceae</taxon>
        <taxon>Adhaeribacter</taxon>
    </lineage>
</organism>
<accession>A0A369QAL0</accession>
<dbReference type="Proteomes" id="UP000253919">
    <property type="component" value="Unassembled WGS sequence"/>
</dbReference>
<evidence type="ECO:0000313" key="1">
    <source>
        <dbReference type="EMBL" id="RDC61734.1"/>
    </source>
</evidence>
<proteinExistence type="predicted"/>